<accession>A0A378KKL4</accession>
<evidence type="ECO:0000256" key="1">
    <source>
        <dbReference type="SAM" id="SignalP"/>
    </source>
</evidence>
<keyword evidence="5" id="KW-1185">Reference proteome</keyword>
<evidence type="ECO:0000259" key="2">
    <source>
        <dbReference type="Pfam" id="PF06586"/>
    </source>
</evidence>
<dbReference type="InterPro" id="IPR014126">
    <property type="entry name" value="TraK_Ftype"/>
</dbReference>
<proteinExistence type="predicted"/>
<dbReference type="Proteomes" id="UP000254677">
    <property type="component" value="Unassembled WGS sequence"/>
</dbReference>
<gene>
    <name evidence="4" type="ORF">NCTC13292_03232</name>
</gene>
<sequence length="235" mass="25716">MKSLSKSVGLMLISASLWAGSAPVALPFAEGEQFEVALSSLNFNRIFVEGEKIVQLAYPENAFTVNKTAGSTGEMDSSAYLKPMADIPLTVFFVTDANHHFSLTIRPQETEGKTIRLVHKGMTIKTAFKHPEAGNEAEEVIERLMAGDIPEGFKAKPTPTRPFYVNKILKLNLKKAFEHQGMSAYIYTIENKSNAIQALNTALFANQSALSLRLSKEAIAPGETALLYGLYQEVG</sequence>
<feature type="domain" description="TraK N-terminal" evidence="2">
    <location>
        <begin position="28"/>
        <end position="120"/>
    </location>
</feature>
<organism evidence="4 5">
    <name type="scientific">Legionella donaldsonii</name>
    <dbReference type="NCBI Taxonomy" id="45060"/>
    <lineage>
        <taxon>Bacteria</taxon>
        <taxon>Pseudomonadati</taxon>
        <taxon>Pseudomonadota</taxon>
        <taxon>Gammaproteobacteria</taxon>
        <taxon>Legionellales</taxon>
        <taxon>Legionellaceae</taxon>
        <taxon>Legionella</taxon>
    </lineage>
</organism>
<reference evidence="4 5" key="1">
    <citation type="submission" date="2018-06" db="EMBL/GenBank/DDBJ databases">
        <authorList>
            <consortium name="Pathogen Informatics"/>
            <person name="Doyle S."/>
        </authorList>
    </citation>
    <scope>NUCLEOTIDE SEQUENCE [LARGE SCALE GENOMIC DNA]</scope>
    <source>
        <strain evidence="4 5">NCTC13292</strain>
    </source>
</reference>
<evidence type="ECO:0000259" key="3">
    <source>
        <dbReference type="Pfam" id="PF23536"/>
    </source>
</evidence>
<feature type="domain" description="TraK C-terminal" evidence="3">
    <location>
        <begin position="135"/>
        <end position="228"/>
    </location>
</feature>
<dbReference type="AlphaFoldDB" id="A0A378KKL4"/>
<keyword evidence="1" id="KW-0732">Signal</keyword>
<dbReference type="Pfam" id="PF23536">
    <property type="entry name" value="TraK_C"/>
    <property type="match status" value="1"/>
</dbReference>
<dbReference type="Pfam" id="PF06586">
    <property type="entry name" value="TraK_N"/>
    <property type="match status" value="1"/>
</dbReference>
<feature type="chain" id="PRO_5016682248" evidence="1">
    <location>
        <begin position="22"/>
        <end position="235"/>
    </location>
</feature>
<dbReference type="InterPro" id="IPR010563">
    <property type="entry name" value="TraK_N"/>
</dbReference>
<name>A0A378KKL4_9GAMM</name>
<dbReference type="NCBIfam" id="TIGR02756">
    <property type="entry name" value="TraK_Ftype"/>
    <property type="match status" value="1"/>
</dbReference>
<dbReference type="EMBL" id="UGOA01000003">
    <property type="protein sequence ID" value="STX84880.1"/>
    <property type="molecule type" value="Genomic_DNA"/>
</dbReference>
<dbReference type="InterPro" id="IPR055397">
    <property type="entry name" value="TraK_C"/>
</dbReference>
<dbReference type="RefSeq" id="WP_115222897.1">
    <property type="nucleotide sequence ID" value="NZ_UGOA01000003.1"/>
</dbReference>
<dbReference type="OrthoDB" id="5634440at2"/>
<feature type="signal peptide" evidence="1">
    <location>
        <begin position="1"/>
        <end position="21"/>
    </location>
</feature>
<evidence type="ECO:0000313" key="4">
    <source>
        <dbReference type="EMBL" id="STX84880.1"/>
    </source>
</evidence>
<protein>
    <submittedName>
        <fullName evidence="4">Type-F conjugative transfer system secretin TraK</fullName>
    </submittedName>
</protein>
<evidence type="ECO:0000313" key="5">
    <source>
        <dbReference type="Proteomes" id="UP000254677"/>
    </source>
</evidence>